<dbReference type="GO" id="GO:0005524">
    <property type="term" value="F:ATP binding"/>
    <property type="evidence" value="ECO:0007669"/>
    <property type="project" value="UniProtKB-UniRule"/>
</dbReference>
<dbReference type="Proteomes" id="UP000663824">
    <property type="component" value="Unassembled WGS sequence"/>
</dbReference>
<evidence type="ECO:0000313" key="13">
    <source>
        <dbReference type="EMBL" id="CAF4586099.1"/>
    </source>
</evidence>
<dbReference type="InterPro" id="IPR027417">
    <property type="entry name" value="P-loop_NTPase"/>
</dbReference>
<evidence type="ECO:0000256" key="4">
    <source>
        <dbReference type="ARBA" id="ARBA00022741"/>
    </source>
</evidence>
<comment type="subcellular location">
    <subcellularLocation>
        <location evidence="1">Cytoplasm</location>
        <location evidence="1">Cytoskeleton</location>
    </subcellularLocation>
</comment>
<evidence type="ECO:0000256" key="7">
    <source>
        <dbReference type="ARBA" id="ARBA00023212"/>
    </source>
</evidence>
<keyword evidence="2" id="KW-0963">Cytoplasm</keyword>
<evidence type="ECO:0000256" key="8">
    <source>
        <dbReference type="PROSITE-ProRule" id="PRU00283"/>
    </source>
</evidence>
<dbReference type="GO" id="GO:0008017">
    <property type="term" value="F:microtubule binding"/>
    <property type="evidence" value="ECO:0007669"/>
    <property type="project" value="InterPro"/>
</dbReference>
<keyword evidence="7" id="KW-0206">Cytoskeleton</keyword>
<feature type="domain" description="Kinesin motor" evidence="9">
    <location>
        <begin position="1"/>
        <end position="144"/>
    </location>
</feature>
<protein>
    <recommendedName>
        <fullName evidence="9">Kinesin motor domain-containing protein</fullName>
    </recommendedName>
</protein>
<organism evidence="10 14">
    <name type="scientific">Rotaria magnacalcarata</name>
    <dbReference type="NCBI Taxonomy" id="392030"/>
    <lineage>
        <taxon>Eukaryota</taxon>
        <taxon>Metazoa</taxon>
        <taxon>Spiralia</taxon>
        <taxon>Gnathifera</taxon>
        <taxon>Rotifera</taxon>
        <taxon>Eurotatoria</taxon>
        <taxon>Bdelloidea</taxon>
        <taxon>Philodinida</taxon>
        <taxon>Philodinidae</taxon>
        <taxon>Rotaria</taxon>
    </lineage>
</organism>
<dbReference type="AlphaFoldDB" id="A0A814SN44"/>
<gene>
    <name evidence="10" type="ORF">CJN711_LOCUS9392</name>
    <name evidence="11" type="ORF">KQP761_LOCUS29701</name>
    <name evidence="12" type="ORF">MBJ925_LOCUS20395</name>
    <name evidence="13" type="ORF">SMN809_LOCUS38479</name>
</gene>
<dbReference type="EMBL" id="CAJOBI010100651">
    <property type="protein sequence ID" value="CAF4586099.1"/>
    <property type="molecule type" value="Genomic_DNA"/>
</dbReference>
<keyword evidence="4 8" id="KW-0547">Nucleotide-binding</keyword>
<dbReference type="Proteomes" id="UP000663855">
    <property type="component" value="Unassembled WGS sequence"/>
</dbReference>
<evidence type="ECO:0000256" key="5">
    <source>
        <dbReference type="ARBA" id="ARBA00022840"/>
    </source>
</evidence>
<dbReference type="SUPFAM" id="SSF52540">
    <property type="entry name" value="P-loop containing nucleoside triphosphate hydrolases"/>
    <property type="match status" value="1"/>
</dbReference>
<evidence type="ECO:0000256" key="1">
    <source>
        <dbReference type="ARBA" id="ARBA00004245"/>
    </source>
</evidence>
<comment type="caution">
    <text evidence="10">The sequence shown here is derived from an EMBL/GenBank/DDBJ whole genome shotgun (WGS) entry which is preliminary data.</text>
</comment>
<evidence type="ECO:0000313" key="14">
    <source>
        <dbReference type="Proteomes" id="UP000663855"/>
    </source>
</evidence>
<evidence type="ECO:0000313" key="12">
    <source>
        <dbReference type="EMBL" id="CAF2091366.1"/>
    </source>
</evidence>
<dbReference type="PANTHER" id="PTHR47971">
    <property type="entry name" value="KINESIN-RELATED PROTEIN 6"/>
    <property type="match status" value="1"/>
</dbReference>
<proteinExistence type="inferred from homology"/>
<keyword evidence="6 8" id="KW-0505">Motor protein</keyword>
<dbReference type="Proteomes" id="UP000676336">
    <property type="component" value="Unassembled WGS sequence"/>
</dbReference>
<dbReference type="Pfam" id="PF00225">
    <property type="entry name" value="Kinesin"/>
    <property type="match status" value="1"/>
</dbReference>
<sequence length="144" mass="16442">MPKSKVDLAKYLDNQTFKFDYTFDEKVSTELVYHYRAAPFIDTIFNGSNVTVFAYGQTGSGKTFTMGGDVSSANLDDSHGVYAHTASDIFHRLSKLQYRSSIAIFVTFYEISCGKVFDLLYNKKRLRVLENQKGHVQVCDRKEH</sequence>
<keyword evidence="3" id="KW-0493">Microtubule</keyword>
<dbReference type="SMART" id="SM00129">
    <property type="entry name" value="KISc"/>
    <property type="match status" value="1"/>
</dbReference>
<accession>A0A814SN44</accession>
<dbReference type="Proteomes" id="UP000663834">
    <property type="component" value="Unassembled WGS sequence"/>
</dbReference>
<dbReference type="GO" id="GO:0007019">
    <property type="term" value="P:microtubule depolymerization"/>
    <property type="evidence" value="ECO:0007669"/>
    <property type="project" value="TreeGrafter"/>
</dbReference>
<evidence type="ECO:0000256" key="6">
    <source>
        <dbReference type="ARBA" id="ARBA00023175"/>
    </source>
</evidence>
<name>A0A814SN44_9BILA</name>
<dbReference type="InterPro" id="IPR027640">
    <property type="entry name" value="Kinesin-like_fam"/>
</dbReference>
<evidence type="ECO:0000313" key="10">
    <source>
        <dbReference type="EMBL" id="CAF1148188.1"/>
    </source>
</evidence>
<dbReference type="InterPro" id="IPR036961">
    <property type="entry name" value="Kinesin_motor_dom_sf"/>
</dbReference>
<feature type="binding site" evidence="8">
    <location>
        <begin position="56"/>
        <end position="63"/>
    </location>
    <ligand>
        <name>ATP</name>
        <dbReference type="ChEBI" id="CHEBI:30616"/>
    </ligand>
</feature>
<evidence type="ECO:0000256" key="2">
    <source>
        <dbReference type="ARBA" id="ARBA00022490"/>
    </source>
</evidence>
<dbReference type="PROSITE" id="PS50067">
    <property type="entry name" value="KINESIN_MOTOR_2"/>
    <property type="match status" value="1"/>
</dbReference>
<dbReference type="InterPro" id="IPR001752">
    <property type="entry name" value="Kinesin_motor_dom"/>
</dbReference>
<evidence type="ECO:0000256" key="3">
    <source>
        <dbReference type="ARBA" id="ARBA00022701"/>
    </source>
</evidence>
<comment type="similarity">
    <text evidence="8">Belongs to the TRAFAC class myosin-kinesin ATPase superfamily. Kinesin family.</text>
</comment>
<dbReference type="EMBL" id="CAJNOW010016358">
    <property type="protein sequence ID" value="CAF1649569.1"/>
    <property type="molecule type" value="Genomic_DNA"/>
</dbReference>
<dbReference type="GO" id="GO:0005874">
    <property type="term" value="C:microtubule"/>
    <property type="evidence" value="ECO:0007669"/>
    <property type="project" value="UniProtKB-KW"/>
</dbReference>
<evidence type="ECO:0000259" key="9">
    <source>
        <dbReference type="PROSITE" id="PS50067"/>
    </source>
</evidence>
<keyword evidence="5 8" id="KW-0067">ATP-binding</keyword>
<dbReference type="OrthoDB" id="3176171at2759"/>
<evidence type="ECO:0000313" key="11">
    <source>
        <dbReference type="EMBL" id="CAF1649569.1"/>
    </source>
</evidence>
<dbReference type="EMBL" id="CAJNRE010010484">
    <property type="protein sequence ID" value="CAF2091366.1"/>
    <property type="molecule type" value="Genomic_DNA"/>
</dbReference>
<dbReference type="GO" id="GO:0003777">
    <property type="term" value="F:microtubule motor activity"/>
    <property type="evidence" value="ECO:0007669"/>
    <property type="project" value="InterPro"/>
</dbReference>
<dbReference type="PANTHER" id="PTHR47971:SF8">
    <property type="entry name" value="KINESIN-LIKE PROTEIN"/>
    <property type="match status" value="1"/>
</dbReference>
<dbReference type="GO" id="GO:0007018">
    <property type="term" value="P:microtubule-based movement"/>
    <property type="evidence" value="ECO:0007669"/>
    <property type="project" value="InterPro"/>
</dbReference>
<dbReference type="EMBL" id="CAJNOV010003621">
    <property type="protein sequence ID" value="CAF1148188.1"/>
    <property type="molecule type" value="Genomic_DNA"/>
</dbReference>
<dbReference type="Gene3D" id="3.40.850.10">
    <property type="entry name" value="Kinesin motor domain"/>
    <property type="match status" value="1"/>
</dbReference>
<reference evidence="10" key="1">
    <citation type="submission" date="2021-02" db="EMBL/GenBank/DDBJ databases">
        <authorList>
            <person name="Nowell W R."/>
        </authorList>
    </citation>
    <scope>NUCLEOTIDE SEQUENCE</scope>
</reference>